<name>A0A919S6B3_9ACTN</name>
<evidence type="ECO:0000256" key="4">
    <source>
        <dbReference type="SAM" id="MobiDB-lite"/>
    </source>
</evidence>
<dbReference type="GO" id="GO:0016787">
    <property type="term" value="F:hydrolase activity"/>
    <property type="evidence" value="ECO:0007669"/>
    <property type="project" value="UniProtKB-KW"/>
</dbReference>
<comment type="similarity">
    <text evidence="1">Belongs to the peptidase S33 family.</text>
</comment>
<dbReference type="InterPro" id="IPR029058">
    <property type="entry name" value="AB_hydrolase_fold"/>
</dbReference>
<gene>
    <name evidence="8" type="ORF">Aau02nite_15010</name>
</gene>
<dbReference type="InterPro" id="IPR051601">
    <property type="entry name" value="Serine_prot/Carboxylest_S33"/>
</dbReference>
<evidence type="ECO:0000256" key="3">
    <source>
        <dbReference type="ARBA" id="ARBA00022801"/>
    </source>
</evidence>
<keyword evidence="9" id="KW-1185">Reference proteome</keyword>
<evidence type="ECO:0000256" key="1">
    <source>
        <dbReference type="ARBA" id="ARBA00010088"/>
    </source>
</evidence>
<protein>
    <submittedName>
        <fullName evidence="8">Alpha/beta hydrolase</fullName>
    </submittedName>
</protein>
<dbReference type="RefSeq" id="WP_212987579.1">
    <property type="nucleotide sequence ID" value="NZ_BAABEA010000044.1"/>
</dbReference>
<evidence type="ECO:0000256" key="5">
    <source>
        <dbReference type="SAM" id="SignalP"/>
    </source>
</evidence>
<feature type="region of interest" description="Disordered" evidence="4">
    <location>
        <begin position="33"/>
        <end position="58"/>
    </location>
</feature>
<keyword evidence="2 5" id="KW-0732">Signal</keyword>
<comment type="caution">
    <text evidence="8">The sequence shown here is derived from an EMBL/GenBank/DDBJ whole genome shotgun (WGS) entry which is preliminary data.</text>
</comment>
<dbReference type="SUPFAM" id="SSF53474">
    <property type="entry name" value="alpha/beta-Hydrolases"/>
    <property type="match status" value="1"/>
</dbReference>
<dbReference type="Pfam" id="PF00561">
    <property type="entry name" value="Abhydrolase_1"/>
    <property type="match status" value="1"/>
</dbReference>
<dbReference type="Gene3D" id="3.40.50.1820">
    <property type="entry name" value="alpha/beta hydrolase"/>
    <property type="match status" value="1"/>
</dbReference>
<dbReference type="Proteomes" id="UP000681340">
    <property type="component" value="Unassembled WGS sequence"/>
</dbReference>
<feature type="domain" description="Peptidase S33 tripeptidyl aminopeptidase-like C-terminal" evidence="7">
    <location>
        <begin position="412"/>
        <end position="500"/>
    </location>
</feature>
<feature type="signal peptide" evidence="5">
    <location>
        <begin position="1"/>
        <end position="27"/>
    </location>
</feature>
<evidence type="ECO:0000313" key="8">
    <source>
        <dbReference type="EMBL" id="GIM65139.1"/>
    </source>
</evidence>
<dbReference type="EMBL" id="BOQL01000015">
    <property type="protein sequence ID" value="GIM65139.1"/>
    <property type="molecule type" value="Genomic_DNA"/>
</dbReference>
<dbReference type="InterPro" id="IPR000073">
    <property type="entry name" value="AB_hydrolase_1"/>
</dbReference>
<evidence type="ECO:0000256" key="2">
    <source>
        <dbReference type="ARBA" id="ARBA00022729"/>
    </source>
</evidence>
<feature type="domain" description="AB hydrolase-1" evidence="6">
    <location>
        <begin position="96"/>
        <end position="291"/>
    </location>
</feature>
<keyword evidence="3 8" id="KW-0378">Hydrolase</keyword>
<dbReference type="Pfam" id="PF08386">
    <property type="entry name" value="Abhydrolase_4"/>
    <property type="match status" value="1"/>
</dbReference>
<feature type="compositionally biased region" description="Polar residues" evidence="4">
    <location>
        <begin position="43"/>
        <end position="58"/>
    </location>
</feature>
<evidence type="ECO:0000259" key="6">
    <source>
        <dbReference type="Pfam" id="PF00561"/>
    </source>
</evidence>
<sequence>MTTRFLRLALCAATAVTTLSTALPATAAPAHSHDARLSWGPCPSQNQSSPSHDQSTDPMQCATLRVPMDYARPRGPHITVALSRIPATNPALRRGVLLTNPGGPGVSGLFEPRRHARDMPPPVLEHYDLIGFDPRGVGRSTPVSCELTTLPGWDLLYPYPGPGGSIARNIAYARATAASCAANGGAVLPYITTANTARDMDRLRAALGERTISYLGGSYGTYLGAVYRRLFPRHVDRFILDSPIDPNRIWYQQYRTMSRAADERLDDLTRWVAARHSTYHLGTTPDAVRASYLASAAALDRTPLPKPGGAPITGAGLRAETFLALHNDGAFPSIVALWRDVATALNNRQPTARTLSSTSSTTEIPRDNFFAALYGVVCGDVAWPRDIARYQRAVRQDRLRWPATGGMPANIWPCAFWHHKPIEPTIRITAGGPRNTLILQNRRDPATPATGAMRTALGAGAVQVTVDAGGHGVLGANACAAEHAVTFLINGALPTADQHCAQWKVAAGPRGQRQTRGPGTWFAGSGV</sequence>
<dbReference type="PANTHER" id="PTHR43248">
    <property type="entry name" value="2-SUCCINYL-6-HYDROXY-2,4-CYCLOHEXADIENE-1-CARBOXYLATE SYNTHASE"/>
    <property type="match status" value="1"/>
</dbReference>
<feature type="chain" id="PRO_5037915799" evidence="5">
    <location>
        <begin position="28"/>
        <end position="527"/>
    </location>
</feature>
<dbReference type="InterPro" id="IPR013595">
    <property type="entry name" value="Pept_S33_TAP-like_C"/>
</dbReference>
<evidence type="ECO:0000259" key="7">
    <source>
        <dbReference type="Pfam" id="PF08386"/>
    </source>
</evidence>
<proteinExistence type="inferred from homology"/>
<reference evidence="8" key="1">
    <citation type="submission" date="2021-03" db="EMBL/GenBank/DDBJ databases">
        <title>Whole genome shotgun sequence of Actinoplanes auranticolor NBRC 12245.</title>
        <authorList>
            <person name="Komaki H."/>
            <person name="Tamura T."/>
        </authorList>
    </citation>
    <scope>NUCLEOTIDE SEQUENCE</scope>
    <source>
        <strain evidence="8">NBRC 12245</strain>
    </source>
</reference>
<accession>A0A919S6B3</accession>
<dbReference type="PANTHER" id="PTHR43248:SF29">
    <property type="entry name" value="TRIPEPTIDYL AMINOPEPTIDASE"/>
    <property type="match status" value="1"/>
</dbReference>
<evidence type="ECO:0000313" key="9">
    <source>
        <dbReference type="Proteomes" id="UP000681340"/>
    </source>
</evidence>
<organism evidence="8 9">
    <name type="scientific">Actinoplanes auranticolor</name>
    <dbReference type="NCBI Taxonomy" id="47988"/>
    <lineage>
        <taxon>Bacteria</taxon>
        <taxon>Bacillati</taxon>
        <taxon>Actinomycetota</taxon>
        <taxon>Actinomycetes</taxon>
        <taxon>Micromonosporales</taxon>
        <taxon>Micromonosporaceae</taxon>
        <taxon>Actinoplanes</taxon>
    </lineage>
</organism>
<dbReference type="AlphaFoldDB" id="A0A919S6B3"/>